<organism evidence="1 2">
    <name type="scientific">Streptomyces malaysiensis</name>
    <dbReference type="NCBI Taxonomy" id="92644"/>
    <lineage>
        <taxon>Bacteria</taxon>
        <taxon>Bacillati</taxon>
        <taxon>Actinomycetota</taxon>
        <taxon>Actinomycetes</taxon>
        <taxon>Kitasatosporales</taxon>
        <taxon>Streptomycetaceae</taxon>
        <taxon>Streptomyces</taxon>
        <taxon>Streptomyces violaceusniger group</taxon>
    </lineage>
</organism>
<dbReference type="AlphaFoldDB" id="A0A2J7Z9S2"/>
<evidence type="ECO:0000313" key="1">
    <source>
        <dbReference type="EMBL" id="PNG97022.1"/>
    </source>
</evidence>
<keyword evidence="2" id="KW-1185">Reference proteome</keyword>
<protein>
    <submittedName>
        <fullName evidence="1">Uncharacterized protein</fullName>
    </submittedName>
</protein>
<proteinExistence type="predicted"/>
<reference evidence="1 2" key="1">
    <citation type="submission" date="2015-09" db="EMBL/GenBank/DDBJ databases">
        <title>Genome sequence, genome mining and natural product profiling of a biocontrol bacterium Streptomyces malaysiensis F913.</title>
        <authorList>
            <person name="Xu Y."/>
            <person name="Wei J."/>
            <person name="Xie J."/>
            <person name="Li T."/>
            <person name="Zhou Z."/>
        </authorList>
    </citation>
    <scope>NUCLEOTIDE SEQUENCE [LARGE SCALE GENOMIC DNA]</scope>
    <source>
        <strain evidence="1 2">F913</strain>
    </source>
</reference>
<dbReference type="EMBL" id="LJIW01000001">
    <property type="protein sequence ID" value="PNG97022.1"/>
    <property type="molecule type" value="Genomic_DNA"/>
</dbReference>
<dbReference type="RefSeq" id="WP_102934468.1">
    <property type="nucleotide sequence ID" value="NZ_JBEOTK010000015.1"/>
</dbReference>
<accession>A0A2J7Z9S2</accession>
<gene>
    <name evidence="1" type="ORF">SMF913_13047</name>
</gene>
<dbReference type="Proteomes" id="UP000236520">
    <property type="component" value="Unassembled WGS sequence"/>
</dbReference>
<name>A0A2J7Z9S2_STRMQ</name>
<comment type="caution">
    <text evidence="1">The sequence shown here is derived from an EMBL/GenBank/DDBJ whole genome shotgun (WGS) entry which is preliminary data.</text>
</comment>
<evidence type="ECO:0000313" key="2">
    <source>
        <dbReference type="Proteomes" id="UP000236520"/>
    </source>
</evidence>
<sequence>MSTDPMDEIVHAFMAEYGVTEPTARHATELVFTLSMAMPEPEAQKEFERTVQAAAARGEGWAKDFYKGFITTRMPGYRATYDQAQRRGADAGAALEREHGLSPDAVAEVIAMIRAS</sequence>